<feature type="compositionally biased region" description="Polar residues" evidence="1">
    <location>
        <begin position="99"/>
        <end position="114"/>
    </location>
</feature>
<proteinExistence type="predicted"/>
<comment type="caution">
    <text evidence="2">The sequence shown here is derived from an EMBL/GenBank/DDBJ whole genome shotgun (WGS) entry which is preliminary data.</text>
</comment>
<dbReference type="Proteomes" id="UP001295423">
    <property type="component" value="Unassembled WGS sequence"/>
</dbReference>
<protein>
    <submittedName>
        <fullName evidence="2">Uncharacterized protein</fullName>
    </submittedName>
</protein>
<feature type="region of interest" description="Disordered" evidence="1">
    <location>
        <begin position="99"/>
        <end position="168"/>
    </location>
</feature>
<reference evidence="2" key="1">
    <citation type="submission" date="2023-08" db="EMBL/GenBank/DDBJ databases">
        <authorList>
            <person name="Audoor S."/>
            <person name="Bilcke G."/>
        </authorList>
    </citation>
    <scope>NUCLEOTIDE SEQUENCE</scope>
</reference>
<dbReference type="AlphaFoldDB" id="A0AAD2FUP4"/>
<name>A0AAD2FUP4_9STRA</name>
<sequence length="466" mass="51969">MCTPSFAVPLLHSNLQQYHYPQTPRVPRKGDSYILHDLQTVFQVVASEAKDFTLHAEARPLGTIQRAELFAGARSQTQLLLDKIDEGLHNCRQPNYPRISTLSALISPTETPNTSPSGKRSSESGSSKQDKVASPAKKAKSGDEERSTRGMLICTSTGRPPMPDQKSNVNGFDLTACESFNSWVHVTPNVKWAPGQEPRIVMYASVSTLTRPVTYYASWPVQTSPSGDPPDESALQEYAPTRTVFDELDPADMIVAEQFCHILEQGARVTPTFTRLEQSRLLQDLPRRTTLAVESPYVGQVMHSWSRMFTTCFYTTIWMFAMLGTSIQVPICDCNALEPELRAASIDDALVADLRRVLVDGCPNYVNATSSKMNRRSFAKYGNHDLVYTNVEETRKAVQKDFSRSHSLVGNPLLTPFLPYTQQIPQGLYLGDNDVSGAFSPREMEFECGWYAYLFPSLVSRFSAPV</sequence>
<dbReference type="EMBL" id="CAKOGP040001814">
    <property type="protein sequence ID" value="CAJ1952739.1"/>
    <property type="molecule type" value="Genomic_DNA"/>
</dbReference>
<feature type="compositionally biased region" description="Low complexity" evidence="1">
    <location>
        <begin position="115"/>
        <end position="127"/>
    </location>
</feature>
<evidence type="ECO:0000256" key="1">
    <source>
        <dbReference type="SAM" id="MobiDB-lite"/>
    </source>
</evidence>
<accession>A0AAD2FUP4</accession>
<organism evidence="2 3">
    <name type="scientific">Cylindrotheca closterium</name>
    <dbReference type="NCBI Taxonomy" id="2856"/>
    <lineage>
        <taxon>Eukaryota</taxon>
        <taxon>Sar</taxon>
        <taxon>Stramenopiles</taxon>
        <taxon>Ochrophyta</taxon>
        <taxon>Bacillariophyta</taxon>
        <taxon>Bacillariophyceae</taxon>
        <taxon>Bacillariophycidae</taxon>
        <taxon>Bacillariales</taxon>
        <taxon>Bacillariaceae</taxon>
        <taxon>Cylindrotheca</taxon>
    </lineage>
</organism>
<gene>
    <name evidence="2" type="ORF">CYCCA115_LOCUS13692</name>
</gene>
<evidence type="ECO:0000313" key="2">
    <source>
        <dbReference type="EMBL" id="CAJ1952739.1"/>
    </source>
</evidence>
<keyword evidence="3" id="KW-1185">Reference proteome</keyword>
<evidence type="ECO:0000313" key="3">
    <source>
        <dbReference type="Proteomes" id="UP001295423"/>
    </source>
</evidence>